<evidence type="ECO:0000256" key="1">
    <source>
        <dbReference type="ARBA" id="ARBA00022801"/>
    </source>
</evidence>
<dbReference type="Proteomes" id="UP001652582">
    <property type="component" value="Chromosome 8"/>
</dbReference>
<keyword evidence="1" id="KW-0378">Hydrolase</keyword>
<dbReference type="InterPro" id="IPR043957">
    <property type="entry name" value="Vanin_C"/>
</dbReference>
<organism evidence="3 4">
    <name type="scientific">Bicyclus anynana</name>
    <name type="common">Squinting bush brown butterfly</name>
    <dbReference type="NCBI Taxonomy" id="110368"/>
    <lineage>
        <taxon>Eukaryota</taxon>
        <taxon>Metazoa</taxon>
        <taxon>Ecdysozoa</taxon>
        <taxon>Arthropoda</taxon>
        <taxon>Hexapoda</taxon>
        <taxon>Insecta</taxon>
        <taxon>Pterygota</taxon>
        <taxon>Neoptera</taxon>
        <taxon>Endopterygota</taxon>
        <taxon>Lepidoptera</taxon>
        <taxon>Glossata</taxon>
        <taxon>Ditrysia</taxon>
        <taxon>Papilionoidea</taxon>
        <taxon>Nymphalidae</taxon>
        <taxon>Satyrinae</taxon>
        <taxon>Satyrini</taxon>
        <taxon>Mycalesina</taxon>
        <taxon>Bicyclus</taxon>
    </lineage>
</organism>
<feature type="domain" description="Vanin C-terminal" evidence="2">
    <location>
        <begin position="8"/>
        <end position="142"/>
    </location>
</feature>
<dbReference type="RefSeq" id="XP_052738829.1">
    <property type="nucleotide sequence ID" value="XM_052882869.1"/>
</dbReference>
<sequence length="176" mass="19566">MFVINPYSNYRYRALAFSGVRTFDGVATGGAKVCSVVACTGDTINTCGKRFAKYLTNSTGVFDELRISAEVPTPVIDSDVYAENTVYFPVSLDINIMPLKTEEYTYTATVLSNSTNVYVFDLNTKANELYAVGIWGREYTTDGEEVTPPLDDKDSSFMHKVSVTLLIISIIFMYFV</sequence>
<name>A0ABM3LID8_BICAN</name>
<dbReference type="PANTHER" id="PTHR10609:SF14">
    <property type="entry name" value="BIOTINIDASE"/>
    <property type="match status" value="1"/>
</dbReference>
<gene>
    <name evidence="4" type="primary">LOC128198307</name>
</gene>
<dbReference type="InterPro" id="IPR040154">
    <property type="entry name" value="Biotinidase/VNN"/>
</dbReference>
<protein>
    <submittedName>
        <fullName evidence="4">Uncharacterized protein LOC128198307</fullName>
    </submittedName>
</protein>
<evidence type="ECO:0000313" key="4">
    <source>
        <dbReference type="RefSeq" id="XP_052738829.1"/>
    </source>
</evidence>
<dbReference type="Pfam" id="PF19018">
    <property type="entry name" value="Vanin_C"/>
    <property type="match status" value="1"/>
</dbReference>
<keyword evidence="3" id="KW-1185">Reference proteome</keyword>
<proteinExistence type="predicted"/>
<dbReference type="GeneID" id="128198307"/>
<evidence type="ECO:0000313" key="3">
    <source>
        <dbReference type="Proteomes" id="UP001652582"/>
    </source>
</evidence>
<dbReference type="PANTHER" id="PTHR10609">
    <property type="entry name" value="BIOTINIDASE-RELATED"/>
    <property type="match status" value="1"/>
</dbReference>
<reference evidence="4" key="1">
    <citation type="submission" date="2025-08" db="UniProtKB">
        <authorList>
            <consortium name="RefSeq"/>
        </authorList>
    </citation>
    <scope>IDENTIFICATION</scope>
</reference>
<evidence type="ECO:0000259" key="2">
    <source>
        <dbReference type="Pfam" id="PF19018"/>
    </source>
</evidence>
<accession>A0ABM3LID8</accession>